<evidence type="ECO:0000313" key="1">
    <source>
        <dbReference type="EMBL" id="GAA1695665.1"/>
    </source>
</evidence>
<keyword evidence="2" id="KW-1185">Reference proteome</keyword>
<comment type="caution">
    <text evidence="1">The sequence shown here is derived from an EMBL/GenBank/DDBJ whole genome shotgun (WGS) entry which is preliminary data.</text>
</comment>
<organism evidence="1 2">
    <name type="scientific">Fodinicola feengrottensis</name>
    <dbReference type="NCBI Taxonomy" id="435914"/>
    <lineage>
        <taxon>Bacteria</taxon>
        <taxon>Bacillati</taxon>
        <taxon>Actinomycetota</taxon>
        <taxon>Actinomycetes</taxon>
        <taxon>Mycobacteriales</taxon>
        <taxon>Fodinicola</taxon>
    </lineage>
</organism>
<proteinExistence type="predicted"/>
<accession>A0ABP4TXU6</accession>
<gene>
    <name evidence="1" type="ORF">GCM10009765_51100</name>
</gene>
<reference evidence="2" key="1">
    <citation type="journal article" date="2019" name="Int. J. Syst. Evol. Microbiol.">
        <title>The Global Catalogue of Microorganisms (GCM) 10K type strain sequencing project: providing services to taxonomists for standard genome sequencing and annotation.</title>
        <authorList>
            <consortium name="The Broad Institute Genomics Platform"/>
            <consortium name="The Broad Institute Genome Sequencing Center for Infectious Disease"/>
            <person name="Wu L."/>
            <person name="Ma J."/>
        </authorList>
    </citation>
    <scope>NUCLEOTIDE SEQUENCE [LARGE SCALE GENOMIC DNA]</scope>
    <source>
        <strain evidence="2">JCM 14718</strain>
    </source>
</reference>
<evidence type="ECO:0000313" key="2">
    <source>
        <dbReference type="Proteomes" id="UP001500618"/>
    </source>
</evidence>
<dbReference type="EMBL" id="BAAANY010000020">
    <property type="protein sequence ID" value="GAA1695665.1"/>
    <property type="molecule type" value="Genomic_DNA"/>
</dbReference>
<name>A0ABP4TXU6_9ACTN</name>
<protein>
    <submittedName>
        <fullName evidence="1">Uncharacterized protein</fullName>
    </submittedName>
</protein>
<dbReference type="Proteomes" id="UP001500618">
    <property type="component" value="Unassembled WGS sequence"/>
</dbReference>
<sequence>MAPWLYTTPSLTQFWARAITVARDTEADAGGAIDATSPAETTSATVATASLATARLVILILIQLPPCR</sequence>